<keyword evidence="1" id="KW-0812">Transmembrane</keyword>
<keyword evidence="1" id="KW-1133">Transmembrane helix</keyword>
<feature type="transmembrane region" description="Helical" evidence="1">
    <location>
        <begin position="12"/>
        <end position="30"/>
    </location>
</feature>
<evidence type="ECO:0000313" key="2">
    <source>
        <dbReference type="EMBL" id="AEP29262.1"/>
    </source>
</evidence>
<dbReference type="KEGG" id="gni:GNIT_1130"/>
<gene>
    <name evidence="2" type="ordered locus">GNIT_1130</name>
</gene>
<dbReference type="STRING" id="1085623.GNIT_1130"/>
<keyword evidence="3" id="KW-1185">Reference proteome</keyword>
<dbReference type="EMBL" id="CP003060">
    <property type="protein sequence ID" value="AEP29262.1"/>
    <property type="molecule type" value="Genomic_DNA"/>
</dbReference>
<sequence>MSISGSLNKTFSYLSYNLMEFVFCLANLMLKRILHIFQLVVSVMR</sequence>
<keyword evidence="1" id="KW-0472">Membrane</keyword>
<proteinExistence type="predicted"/>
<name>G4QG95_GLANF</name>
<reference evidence="2 3" key="1">
    <citation type="journal article" date="2011" name="J. Bacteriol.">
        <title>Complete genome sequence of seawater bacterium Glaciecola nitratireducens FR1064T.</title>
        <authorList>
            <person name="Bian F."/>
            <person name="Qin Q.L."/>
            <person name="Xie B.B."/>
            <person name="Shu Y.L."/>
            <person name="Zhang X.Y."/>
            <person name="Yu Y."/>
            <person name="Chen B."/>
            <person name="Chen X.L."/>
            <person name="Zhou B.C."/>
            <person name="Zhang Y.Z."/>
        </authorList>
    </citation>
    <scope>NUCLEOTIDE SEQUENCE [LARGE SCALE GENOMIC DNA]</scope>
    <source>
        <strain evidence="3">JCM 12485 / KCTC 12276 / FR1064</strain>
    </source>
</reference>
<dbReference type="Proteomes" id="UP000009282">
    <property type="component" value="Chromosome"/>
</dbReference>
<dbReference type="AlphaFoldDB" id="G4QG95"/>
<evidence type="ECO:0000313" key="3">
    <source>
        <dbReference type="Proteomes" id="UP000009282"/>
    </source>
</evidence>
<protein>
    <submittedName>
        <fullName evidence="2">Uncharacterized protein</fullName>
    </submittedName>
</protein>
<organism evidence="2 3">
    <name type="scientific">Glaciecola nitratireducens (strain JCM 12485 / KCTC 12276 / FR1064)</name>
    <dbReference type="NCBI Taxonomy" id="1085623"/>
    <lineage>
        <taxon>Bacteria</taxon>
        <taxon>Pseudomonadati</taxon>
        <taxon>Pseudomonadota</taxon>
        <taxon>Gammaproteobacteria</taxon>
        <taxon>Alteromonadales</taxon>
        <taxon>Alteromonadaceae</taxon>
        <taxon>Brumicola</taxon>
    </lineage>
</organism>
<evidence type="ECO:0000256" key="1">
    <source>
        <dbReference type="SAM" id="Phobius"/>
    </source>
</evidence>
<accession>G4QG95</accession>
<dbReference type="HOGENOM" id="CLU_3200342_0_0_6"/>